<evidence type="ECO:0000313" key="2">
    <source>
        <dbReference type="Proteomes" id="UP000198706"/>
    </source>
</evidence>
<gene>
    <name evidence="1" type="ORF">SAMN05216186_10840</name>
</gene>
<evidence type="ECO:0000313" key="1">
    <source>
        <dbReference type="EMBL" id="SDK54464.1"/>
    </source>
</evidence>
<name>A0A1G9CST0_9PSED</name>
<dbReference type="EMBL" id="FNFD01000008">
    <property type="protein sequence ID" value="SDK54464.1"/>
    <property type="molecule type" value="Genomic_DNA"/>
</dbReference>
<dbReference type="PROSITE" id="PS51257">
    <property type="entry name" value="PROKAR_LIPOPROTEIN"/>
    <property type="match status" value="1"/>
</dbReference>
<dbReference type="InterPro" id="IPR053440">
    <property type="entry name" value="Alginate_biosynth_AlgK"/>
</dbReference>
<dbReference type="AlphaFoldDB" id="A0A1G9CST0"/>
<dbReference type="PANTHER" id="PTHR11102:SF160">
    <property type="entry name" value="ERAD-ASSOCIATED E3 UBIQUITIN-PROTEIN LIGASE COMPONENT HRD3"/>
    <property type="match status" value="1"/>
</dbReference>
<dbReference type="NCBIfam" id="NF038194">
    <property type="entry name" value="AlgK_TPR_lipo"/>
    <property type="match status" value="1"/>
</dbReference>
<accession>A0A1G9CST0</accession>
<dbReference type="Gene3D" id="1.25.40.10">
    <property type="entry name" value="Tetratricopeptide repeat domain"/>
    <property type="match status" value="1"/>
</dbReference>
<dbReference type="Proteomes" id="UP000198706">
    <property type="component" value="Unassembled WGS sequence"/>
</dbReference>
<organism evidence="1 2">
    <name type="scientific">Pseudomonas indica</name>
    <dbReference type="NCBI Taxonomy" id="137658"/>
    <lineage>
        <taxon>Bacteria</taxon>
        <taxon>Pseudomonadati</taxon>
        <taxon>Pseudomonadota</taxon>
        <taxon>Gammaproteobacteria</taxon>
        <taxon>Pseudomonadales</taxon>
        <taxon>Pseudomonadaceae</taxon>
        <taxon>Pseudomonas</taxon>
    </lineage>
</organism>
<reference evidence="1 2" key="1">
    <citation type="submission" date="2016-10" db="EMBL/GenBank/DDBJ databases">
        <authorList>
            <person name="de Groot N.N."/>
        </authorList>
    </citation>
    <scope>NUCLEOTIDE SEQUENCE [LARGE SCALE GENOMIC DNA]</scope>
    <source>
        <strain evidence="1 2">JCM 21544</strain>
    </source>
</reference>
<protein>
    <submittedName>
        <fullName evidence="1">Alginate biosynthesis protein AlgK</fullName>
    </submittedName>
</protein>
<dbReference type="InterPro" id="IPR050767">
    <property type="entry name" value="Sel1_AlgK"/>
</dbReference>
<proteinExistence type="predicted"/>
<dbReference type="RefSeq" id="WP_277222237.1">
    <property type="nucleotide sequence ID" value="NZ_CBKZNZ010000071.1"/>
</dbReference>
<dbReference type="InterPro" id="IPR011990">
    <property type="entry name" value="TPR-like_helical_dom_sf"/>
</dbReference>
<keyword evidence="2" id="KW-1185">Reference proteome</keyword>
<dbReference type="STRING" id="137658.SAMN05216186_10840"/>
<dbReference type="PANTHER" id="PTHR11102">
    <property type="entry name" value="SEL-1-LIKE PROTEIN"/>
    <property type="match status" value="1"/>
</dbReference>
<dbReference type="SUPFAM" id="SSF81901">
    <property type="entry name" value="HCP-like"/>
    <property type="match status" value="2"/>
</dbReference>
<sequence>MNSTTKILLLSALGLAGCTSLPDQQLANEALKRGDTATAERHYRQLAELGYADAAVGLADLQVASRDPEQLRKAEQTYRSALDSSPRAKARLGKLLAAKVDASDAERREAEKLLSESFEAGEQSALLPLTMLYLQYPQLFPGVNLQQRIAQWRAEGYPQAEMAQVIYYRSQGTYDQHLGEIEQICQRMLNQMDVCYVELATVYQKREQADQQKALIERLMSGYRAGTVSANRVDGVAGVLADSELGKTDEKTAQELLEEIAPKYPAAWVSLARLLYEYPELGDADKMMEYLDQGRAAAQPRAELLLGKLYYEGKLVPMDPFKAEEHLTKAAETELSAHYYLGQLYRRGFLGKVYPQKALDHLLYAARGGQNSADFALAQMFSQGRGIKIDRVNAYVFGQLAILRGAPQAEVLMQELEPQLLPAERARGDELLRQEKQLRGTAWLESVQMQAMQSQ</sequence>
<dbReference type="InterPro" id="IPR006597">
    <property type="entry name" value="Sel1-like"/>
</dbReference>
<dbReference type="Pfam" id="PF08238">
    <property type="entry name" value="Sel1"/>
    <property type="match status" value="3"/>
</dbReference>
<dbReference type="SMART" id="SM00671">
    <property type="entry name" value="SEL1"/>
    <property type="match status" value="3"/>
</dbReference>